<gene>
    <name evidence="2" type="ORF">PCAR00345_LOCUS9148</name>
</gene>
<dbReference type="AlphaFoldDB" id="A0A7S4EW94"/>
<organism evidence="2">
    <name type="scientific">Chrysotila carterae</name>
    <name type="common">Marine alga</name>
    <name type="synonym">Syracosphaera carterae</name>
    <dbReference type="NCBI Taxonomy" id="13221"/>
    <lineage>
        <taxon>Eukaryota</taxon>
        <taxon>Haptista</taxon>
        <taxon>Haptophyta</taxon>
        <taxon>Prymnesiophyceae</taxon>
        <taxon>Isochrysidales</taxon>
        <taxon>Isochrysidaceae</taxon>
        <taxon>Chrysotila</taxon>
    </lineage>
</organism>
<name>A0A7S4EW94_CHRCT</name>
<dbReference type="EMBL" id="HBIZ01014878">
    <property type="protein sequence ID" value="CAE0756554.1"/>
    <property type="molecule type" value="Transcribed_RNA"/>
</dbReference>
<keyword evidence="1" id="KW-0472">Membrane</keyword>
<feature type="transmembrane region" description="Helical" evidence="1">
    <location>
        <begin position="256"/>
        <end position="282"/>
    </location>
</feature>
<proteinExistence type="predicted"/>
<evidence type="ECO:0000313" key="2">
    <source>
        <dbReference type="EMBL" id="CAE0756554.1"/>
    </source>
</evidence>
<evidence type="ECO:0000256" key="1">
    <source>
        <dbReference type="SAM" id="Phobius"/>
    </source>
</evidence>
<keyword evidence="1" id="KW-0812">Transmembrane</keyword>
<accession>A0A7S4EW94</accession>
<reference evidence="2" key="1">
    <citation type="submission" date="2021-01" db="EMBL/GenBank/DDBJ databases">
        <authorList>
            <person name="Corre E."/>
            <person name="Pelletier E."/>
            <person name="Niang G."/>
            <person name="Scheremetjew M."/>
            <person name="Finn R."/>
            <person name="Kale V."/>
            <person name="Holt S."/>
            <person name="Cochrane G."/>
            <person name="Meng A."/>
            <person name="Brown T."/>
            <person name="Cohen L."/>
        </authorList>
    </citation>
    <scope>NUCLEOTIDE SEQUENCE</scope>
    <source>
        <strain evidence="2">CCMP645</strain>
    </source>
</reference>
<protein>
    <submittedName>
        <fullName evidence="2">Uncharacterized protein</fullName>
    </submittedName>
</protein>
<feature type="transmembrane region" description="Helical" evidence="1">
    <location>
        <begin position="222"/>
        <end position="244"/>
    </location>
</feature>
<keyword evidence="1" id="KW-1133">Transmembrane helix</keyword>
<sequence>MSNVCCALPVYCTARDSHVRHIASRRLVTLALKQLKMPMPPSPYTQHYDVGPLSAQTYNTTVTSLSVGSISVAACYDLTTPSYVTMPNSLIVHLYEAAASGTIAYELETGFGMHVGGGVASGSGAGYLFLLVDLDNLTNGTVKRCGGKLRLTSLELTGLPLDNPAFISADLASKICHGSDLDSYVGARRPNATGLVDSVNYEVRRALPELHANAAAAYDRTLFVIVLLALALLVLPLLFCIVDYSYKLPGESLCTCGHVCCCWTNIVIIFALATASLVLLFVSVQSA</sequence>